<dbReference type="CDD" id="cd03805">
    <property type="entry name" value="GT4_ALG2-like"/>
    <property type="match status" value="1"/>
</dbReference>
<feature type="domain" description="Glycosyltransferase subfamily 4-like N-terminal" evidence="12">
    <location>
        <begin position="13"/>
        <end position="173"/>
    </location>
</feature>
<comment type="pathway">
    <text evidence="1 10">Protein modification; protein glycosylation.</text>
</comment>
<dbReference type="UniPathway" id="UPA00378"/>
<feature type="transmembrane region" description="Helical" evidence="10">
    <location>
        <begin position="71"/>
        <end position="90"/>
    </location>
</feature>
<evidence type="ECO:0000313" key="14">
    <source>
        <dbReference type="Proteomes" id="UP000326759"/>
    </source>
</evidence>
<comment type="function">
    <text evidence="10">Mannosylates Man(2)GlcNAc(2)-dolichol diphosphate and Man(1)GlcNAc(2)-dolichol diphosphate to form Man(3)GlcNAc(2)-dolichol diphosphate.</text>
</comment>
<dbReference type="Pfam" id="PF00534">
    <property type="entry name" value="Glycos_transf_1"/>
    <property type="match status" value="1"/>
</dbReference>
<proteinExistence type="inferred from homology"/>
<evidence type="ECO:0000256" key="7">
    <source>
        <dbReference type="ARBA" id="ARBA00023136"/>
    </source>
</evidence>
<comment type="catalytic activity">
    <reaction evidence="8 10">
        <text>a beta-D-Man-(1-&gt;4)-beta-D-GlcNAc-(1-&gt;4)-alpha-D-GlcNAc-diphospho-di-trans,poly-cis-dolichol + GDP-alpha-D-mannose = an alpha-D-Man-(1-&gt;3)-beta-D-Man-(1-&gt;4)-beta-D-GlcNAc-(1-&gt;4)-alpha-D-GlcNAc-diphospho-di-trans,poly-cis-dolichol + GDP + H(+)</text>
        <dbReference type="Rhea" id="RHEA:29515"/>
        <dbReference type="Rhea" id="RHEA-COMP:19511"/>
        <dbReference type="Rhea" id="RHEA-COMP:19513"/>
        <dbReference type="ChEBI" id="CHEBI:15378"/>
        <dbReference type="ChEBI" id="CHEBI:57527"/>
        <dbReference type="ChEBI" id="CHEBI:58189"/>
        <dbReference type="ChEBI" id="CHEBI:58472"/>
        <dbReference type="ChEBI" id="CHEBI:132510"/>
        <dbReference type="EC" id="2.4.1.132"/>
    </reaction>
    <physiologicalReaction direction="left-to-right" evidence="8 10">
        <dbReference type="Rhea" id="RHEA:29516"/>
    </physiologicalReaction>
</comment>
<evidence type="ECO:0000256" key="4">
    <source>
        <dbReference type="ARBA" id="ARBA00022692"/>
    </source>
</evidence>
<dbReference type="AlphaFoldDB" id="A0A5N5T975"/>
<keyword evidence="5" id="KW-0256">Endoplasmic reticulum</keyword>
<dbReference type="Proteomes" id="UP000326759">
    <property type="component" value="Unassembled WGS sequence"/>
</dbReference>
<dbReference type="EC" id="2.4.1.132" evidence="10"/>
<dbReference type="GO" id="GO:0102704">
    <property type="term" value="F:GDP-Man:Man(2)GlcNAc(2)-PP-Dol alpha-1,6-mannosyltransferase activity"/>
    <property type="evidence" value="ECO:0007669"/>
    <property type="project" value="UniProtKB-UniRule"/>
</dbReference>
<evidence type="ECO:0000256" key="5">
    <source>
        <dbReference type="ARBA" id="ARBA00022824"/>
    </source>
</evidence>
<protein>
    <recommendedName>
        <fullName evidence="10">Alpha-1,3/1,6-mannosyltransferase ALG2</fullName>
        <ecNumber evidence="10">2.4.1.132</ecNumber>
        <ecNumber evidence="10">2.4.1.257</ecNumber>
    </recommendedName>
    <alternativeName>
        <fullName evidence="10">GDP-Man:Man(1)GlcNAc(2)-PP-Dol alpha-1,3-mannosyltransferase</fullName>
    </alternativeName>
</protein>
<gene>
    <name evidence="13" type="primary">ALG2</name>
    <name evidence="13" type="ORF">Anas_10001</name>
</gene>
<evidence type="ECO:0000256" key="8">
    <source>
        <dbReference type="ARBA" id="ARBA00045103"/>
    </source>
</evidence>
<dbReference type="InterPro" id="IPR001296">
    <property type="entry name" value="Glyco_trans_1"/>
</dbReference>
<dbReference type="EMBL" id="SEYY01005735">
    <property type="protein sequence ID" value="KAB7503161.1"/>
    <property type="molecule type" value="Genomic_DNA"/>
</dbReference>
<dbReference type="InterPro" id="IPR028098">
    <property type="entry name" value="Glyco_trans_4-like_N"/>
</dbReference>
<dbReference type="EC" id="2.4.1.257" evidence="10"/>
<comment type="catalytic activity">
    <reaction evidence="9 10">
        <text>an alpha-D-Man-(1-&gt;3)-beta-D-Man-(1-&gt;4)-beta-D-GlcNAc-(1-&gt;4)-alpha-D-GlcNAc-diphospho-di-trans,poly-cis-dolichol + GDP-alpha-D-mannose = an alpha-D-Man-(1-&gt;3)-[alpha-D-Man-(1-&gt;6)]-beta-D-Man-(1-&gt;4)-beta-D-GlcNAc-(1-&gt;4)-alpha-D-GlcNAc-diphospho-di-trans,poly-cis-dolichol + GDP + H(+)</text>
        <dbReference type="Rhea" id="RHEA:29519"/>
        <dbReference type="Rhea" id="RHEA-COMP:19513"/>
        <dbReference type="Rhea" id="RHEA-COMP:19515"/>
        <dbReference type="ChEBI" id="CHEBI:15378"/>
        <dbReference type="ChEBI" id="CHEBI:57527"/>
        <dbReference type="ChEBI" id="CHEBI:58189"/>
        <dbReference type="ChEBI" id="CHEBI:132510"/>
        <dbReference type="ChEBI" id="CHEBI:132511"/>
        <dbReference type="EC" id="2.4.1.257"/>
    </reaction>
    <physiologicalReaction direction="left-to-right" evidence="9 10">
        <dbReference type="Rhea" id="RHEA:29520"/>
    </physiologicalReaction>
</comment>
<name>A0A5N5T975_9CRUS</name>
<organism evidence="13 14">
    <name type="scientific">Armadillidium nasatum</name>
    <dbReference type="NCBI Taxonomy" id="96803"/>
    <lineage>
        <taxon>Eukaryota</taxon>
        <taxon>Metazoa</taxon>
        <taxon>Ecdysozoa</taxon>
        <taxon>Arthropoda</taxon>
        <taxon>Crustacea</taxon>
        <taxon>Multicrustacea</taxon>
        <taxon>Malacostraca</taxon>
        <taxon>Eumalacostraca</taxon>
        <taxon>Peracarida</taxon>
        <taxon>Isopoda</taxon>
        <taxon>Oniscidea</taxon>
        <taxon>Crinocheta</taxon>
        <taxon>Armadillidiidae</taxon>
        <taxon>Armadillidium</taxon>
    </lineage>
</organism>
<dbReference type="GO" id="GO:0005789">
    <property type="term" value="C:endoplasmic reticulum membrane"/>
    <property type="evidence" value="ECO:0007669"/>
    <property type="project" value="UniProtKB-SubCell"/>
</dbReference>
<dbReference type="PANTHER" id="PTHR45918">
    <property type="entry name" value="ALPHA-1,3/1,6-MANNOSYLTRANSFERASE ALG2"/>
    <property type="match status" value="1"/>
</dbReference>
<dbReference type="Gene3D" id="3.40.50.2000">
    <property type="entry name" value="Glycogen Phosphorylase B"/>
    <property type="match status" value="2"/>
</dbReference>
<evidence type="ECO:0000313" key="13">
    <source>
        <dbReference type="EMBL" id="KAB7503161.1"/>
    </source>
</evidence>
<accession>A0A5N5T975</accession>
<evidence type="ECO:0000256" key="9">
    <source>
        <dbReference type="ARBA" id="ARBA00045104"/>
    </source>
</evidence>
<dbReference type="InterPro" id="IPR027054">
    <property type="entry name" value="ALG2"/>
</dbReference>
<comment type="similarity">
    <text evidence="10">Belongs to the glycosyltransferase group 1 family.</text>
</comment>
<evidence type="ECO:0000256" key="3">
    <source>
        <dbReference type="ARBA" id="ARBA00022679"/>
    </source>
</evidence>
<dbReference type="PANTHER" id="PTHR45918:SF1">
    <property type="entry name" value="ALPHA-1,3_1,6-MANNOSYLTRANSFERASE ALG2"/>
    <property type="match status" value="1"/>
</dbReference>
<comment type="caution">
    <text evidence="13">The sequence shown here is derived from an EMBL/GenBank/DDBJ whole genome shotgun (WGS) entry which is preliminary data.</text>
</comment>
<reference evidence="13 14" key="1">
    <citation type="journal article" date="2019" name="PLoS Biol.">
        <title>Sex chromosomes control vertical transmission of feminizing Wolbachia symbionts in an isopod.</title>
        <authorList>
            <person name="Becking T."/>
            <person name="Chebbi M.A."/>
            <person name="Giraud I."/>
            <person name="Moumen B."/>
            <person name="Laverre T."/>
            <person name="Caubet Y."/>
            <person name="Peccoud J."/>
            <person name="Gilbert C."/>
            <person name="Cordaux R."/>
        </authorList>
    </citation>
    <scope>NUCLEOTIDE SEQUENCE [LARGE SCALE GENOMIC DNA]</scope>
    <source>
        <strain evidence="13">ANa2</strain>
        <tissue evidence="13">Whole body excluding digestive tract and cuticle</tissue>
    </source>
</reference>
<evidence type="ECO:0000256" key="1">
    <source>
        <dbReference type="ARBA" id="ARBA00004922"/>
    </source>
</evidence>
<evidence type="ECO:0000259" key="12">
    <source>
        <dbReference type="Pfam" id="PF13439"/>
    </source>
</evidence>
<dbReference type="SUPFAM" id="SSF53756">
    <property type="entry name" value="UDP-Glycosyltransferase/glycogen phosphorylase"/>
    <property type="match status" value="1"/>
</dbReference>
<comment type="subcellular location">
    <subcellularLocation>
        <location evidence="10">Endoplasmic reticulum membrane</location>
        <topology evidence="10">Single-pass membrane protein</topology>
    </subcellularLocation>
</comment>
<keyword evidence="6 10" id="KW-1133">Transmembrane helix</keyword>
<dbReference type="OrthoDB" id="448893at2759"/>
<evidence type="ECO:0000256" key="10">
    <source>
        <dbReference type="RuleBase" id="RU367136"/>
    </source>
</evidence>
<evidence type="ECO:0000259" key="11">
    <source>
        <dbReference type="Pfam" id="PF00534"/>
    </source>
</evidence>
<evidence type="ECO:0000256" key="6">
    <source>
        <dbReference type="ARBA" id="ARBA00022989"/>
    </source>
</evidence>
<sequence length="402" mass="45530">MVRVLFVHPDLGIGGAERLVIDAALALKKKGHEVSFITAHHDPNHCFPETVDGSLDVVCVGDWLPRSTFGIFYALWAYIRMLYISLYLVLFTKLDYEVIFVDQISICIPVLRFKKTAKILFYCHYPDQLLTDRKSIMKKFYRFFLDKMEEITTRNADVILVNSKFTAGVFKNTFKSITISPSILHPSLDFTKFDNTKCDSESDVKEIVFLSLNRYERKKNVSLAIKAFYSLLENLQTFHEVNLKLIIAGGYDPRVCENIEYFSELVSLAENLGIEEKIEFLKSPSDEAKISLILKSTCLIYTPSNEHFGIVPIESMYLGTPVLAVNSGGPTETVLDGITGFLRDPNAEDFAAVLKEFVDGSVSKSSMSKACRNHVISKFSFDNFASRLHYIVQGLIDGRKQK</sequence>
<dbReference type="GO" id="GO:0004378">
    <property type="term" value="F:GDP-Man:Man(1)GlcNAc(2)-PP-Dol alpha-1,3-mannosyltransferase activity"/>
    <property type="evidence" value="ECO:0007669"/>
    <property type="project" value="UniProtKB-UniRule"/>
</dbReference>
<keyword evidence="14" id="KW-1185">Reference proteome</keyword>
<keyword evidence="7 10" id="KW-0472">Membrane</keyword>
<keyword evidence="3 10" id="KW-0808">Transferase</keyword>
<keyword evidence="4 10" id="KW-0812">Transmembrane</keyword>
<keyword evidence="2 10" id="KW-0328">Glycosyltransferase</keyword>
<dbReference type="Pfam" id="PF13439">
    <property type="entry name" value="Glyco_transf_4"/>
    <property type="match status" value="1"/>
</dbReference>
<dbReference type="FunFam" id="3.40.50.2000:FF:000085">
    <property type="entry name" value="alpha-1,3/1,6-mannosyltransferase ALG2"/>
    <property type="match status" value="1"/>
</dbReference>
<feature type="domain" description="Glycosyl transferase family 1" evidence="11">
    <location>
        <begin position="199"/>
        <end position="372"/>
    </location>
</feature>
<evidence type="ECO:0000256" key="2">
    <source>
        <dbReference type="ARBA" id="ARBA00022676"/>
    </source>
</evidence>